<dbReference type="PANTHER" id="PTHR32243">
    <property type="entry name" value="MALTOSE TRANSPORT SYSTEM PERMEASE-RELATED"/>
    <property type="match status" value="1"/>
</dbReference>
<dbReference type="PROSITE" id="PS50928">
    <property type="entry name" value="ABC_TM1"/>
    <property type="match status" value="1"/>
</dbReference>
<dbReference type="Proteomes" id="UP000315252">
    <property type="component" value="Unassembled WGS sequence"/>
</dbReference>
<dbReference type="InterPro" id="IPR050901">
    <property type="entry name" value="BP-dep_ABC_trans_perm"/>
</dbReference>
<feature type="transmembrane region" description="Helical" evidence="7">
    <location>
        <begin position="109"/>
        <end position="134"/>
    </location>
</feature>
<keyword evidence="5 7" id="KW-1133">Transmembrane helix</keyword>
<dbReference type="CDD" id="cd06261">
    <property type="entry name" value="TM_PBP2"/>
    <property type="match status" value="1"/>
</dbReference>
<keyword evidence="6 7" id="KW-0472">Membrane</keyword>
<keyword evidence="4 7" id="KW-0812">Transmembrane</keyword>
<keyword evidence="3" id="KW-1003">Cell membrane</keyword>
<evidence type="ECO:0000256" key="2">
    <source>
        <dbReference type="ARBA" id="ARBA00022448"/>
    </source>
</evidence>
<dbReference type="SUPFAM" id="SSF161098">
    <property type="entry name" value="MetI-like"/>
    <property type="match status" value="2"/>
</dbReference>
<comment type="subcellular location">
    <subcellularLocation>
        <location evidence="1 7">Cell membrane</location>
        <topology evidence="1 7">Multi-pass membrane protein</topology>
    </subcellularLocation>
</comment>
<dbReference type="InterPro" id="IPR000515">
    <property type="entry name" value="MetI-like"/>
</dbReference>
<comment type="caution">
    <text evidence="9">The sequence shown here is derived from an EMBL/GenBank/DDBJ whole genome shotgun (WGS) entry which is preliminary data.</text>
</comment>
<feature type="transmembrane region" description="Helical" evidence="7">
    <location>
        <begin position="231"/>
        <end position="253"/>
    </location>
</feature>
<feature type="transmembrane region" description="Helical" evidence="7">
    <location>
        <begin position="274"/>
        <end position="299"/>
    </location>
</feature>
<dbReference type="Gene3D" id="1.10.3720.10">
    <property type="entry name" value="MetI-like"/>
    <property type="match status" value="2"/>
</dbReference>
<dbReference type="Pfam" id="PF00528">
    <property type="entry name" value="BPD_transp_1"/>
    <property type="match status" value="1"/>
</dbReference>
<organism evidence="9 10">
    <name type="scientific">Denitrobaculum tricleocarpae</name>
    <dbReference type="NCBI Taxonomy" id="2591009"/>
    <lineage>
        <taxon>Bacteria</taxon>
        <taxon>Pseudomonadati</taxon>
        <taxon>Pseudomonadota</taxon>
        <taxon>Alphaproteobacteria</taxon>
        <taxon>Rhodospirillales</taxon>
        <taxon>Rhodospirillaceae</taxon>
        <taxon>Denitrobaculum</taxon>
    </lineage>
</organism>
<feature type="transmembrane region" description="Helical" evidence="7">
    <location>
        <begin position="198"/>
        <end position="219"/>
    </location>
</feature>
<accession>A0A545U329</accession>
<evidence type="ECO:0000256" key="3">
    <source>
        <dbReference type="ARBA" id="ARBA00022475"/>
    </source>
</evidence>
<evidence type="ECO:0000256" key="6">
    <source>
        <dbReference type="ARBA" id="ARBA00023136"/>
    </source>
</evidence>
<feature type="transmembrane region" description="Helical" evidence="7">
    <location>
        <begin position="43"/>
        <end position="65"/>
    </location>
</feature>
<feature type="transmembrane region" description="Helical" evidence="7">
    <location>
        <begin position="331"/>
        <end position="352"/>
    </location>
</feature>
<keyword evidence="10" id="KW-1185">Reference proteome</keyword>
<reference evidence="9 10" key="1">
    <citation type="submission" date="2019-06" db="EMBL/GenBank/DDBJ databases">
        <title>Whole genome sequence for Rhodospirillaceae sp. R148.</title>
        <authorList>
            <person name="Wang G."/>
        </authorList>
    </citation>
    <scope>NUCLEOTIDE SEQUENCE [LARGE SCALE GENOMIC DNA]</scope>
    <source>
        <strain evidence="9 10">R148</strain>
    </source>
</reference>
<dbReference type="GO" id="GO:0055085">
    <property type="term" value="P:transmembrane transport"/>
    <property type="evidence" value="ECO:0007669"/>
    <property type="project" value="InterPro"/>
</dbReference>
<dbReference type="GO" id="GO:0005886">
    <property type="term" value="C:plasma membrane"/>
    <property type="evidence" value="ECO:0007669"/>
    <property type="project" value="UniProtKB-SubCell"/>
</dbReference>
<feature type="transmembrane region" description="Helical" evidence="7">
    <location>
        <begin position="146"/>
        <end position="163"/>
    </location>
</feature>
<evidence type="ECO:0000259" key="8">
    <source>
        <dbReference type="PROSITE" id="PS50928"/>
    </source>
</evidence>
<evidence type="ECO:0000256" key="5">
    <source>
        <dbReference type="ARBA" id="ARBA00022989"/>
    </source>
</evidence>
<comment type="similarity">
    <text evidence="7">Belongs to the binding-protein-dependent transport system permease family.</text>
</comment>
<dbReference type="InterPro" id="IPR035906">
    <property type="entry name" value="MetI-like_sf"/>
</dbReference>
<sequence length="367" mass="40929">MTADSTSSSPALPSKALPSKLQRTLFQRIFEPKDIKSLSPARLVLTYTILIFWSFVVLFPLYWLLVTSFKLPIHVSDGPVYLPFIDFEPSSHAWSYIFFDLGNDTFRPYLNSLIIAFASTVLAVLFGSMAAYALTRITYRPKIMSIFAFILILAAVVISTIAAGIPWQIGVAVGAALFVLFLLTLAKRFKRSLGNNDILFWIISQRILPPVVAVLPIYVMFQQVGLLDTHFALIIVYMAVNLPIVVWLMRDFFATIPVDLEESAELDGASRFRIFLTIVMPLAKPGLAATFLLVLILSWNEYLLALFLSTADAQTMPLLVAAQNATRGPQWWYMSVLIVIMILPVIAMTGLLQRFITRGLLIGAVKG</sequence>
<gene>
    <name evidence="9" type="ORF">FKG95_04575</name>
</gene>
<evidence type="ECO:0000256" key="1">
    <source>
        <dbReference type="ARBA" id="ARBA00004651"/>
    </source>
</evidence>
<feature type="transmembrane region" description="Helical" evidence="7">
    <location>
        <begin position="169"/>
        <end position="186"/>
    </location>
</feature>
<dbReference type="PANTHER" id="PTHR32243:SF52">
    <property type="entry name" value="ABC TRANSPORTER PERMEASE PROTEIN"/>
    <property type="match status" value="1"/>
</dbReference>
<dbReference type="AlphaFoldDB" id="A0A545U329"/>
<dbReference type="EMBL" id="VHSH01000001">
    <property type="protein sequence ID" value="TQV83858.1"/>
    <property type="molecule type" value="Genomic_DNA"/>
</dbReference>
<keyword evidence="2 7" id="KW-0813">Transport</keyword>
<evidence type="ECO:0000313" key="9">
    <source>
        <dbReference type="EMBL" id="TQV83858.1"/>
    </source>
</evidence>
<evidence type="ECO:0000256" key="7">
    <source>
        <dbReference type="RuleBase" id="RU363032"/>
    </source>
</evidence>
<dbReference type="OrthoDB" id="9790107at2"/>
<evidence type="ECO:0000256" key="4">
    <source>
        <dbReference type="ARBA" id="ARBA00022692"/>
    </source>
</evidence>
<feature type="domain" description="ABC transmembrane type-1" evidence="8">
    <location>
        <begin position="109"/>
        <end position="352"/>
    </location>
</feature>
<name>A0A545U329_9PROT</name>
<protein>
    <submittedName>
        <fullName evidence="9">Carbohydrate ABC transporter permease</fullName>
    </submittedName>
</protein>
<dbReference type="RefSeq" id="WP_142895093.1">
    <property type="nucleotide sequence ID" value="NZ_ML660052.1"/>
</dbReference>
<evidence type="ECO:0000313" key="10">
    <source>
        <dbReference type="Proteomes" id="UP000315252"/>
    </source>
</evidence>
<proteinExistence type="inferred from homology"/>